<sequence>MTTQTRTTERRGSISQASSEISLNRPRRQSKVVDTRPKHLTLGDFELTNVVDCEEYVLCCKYSPNGEVFAVGLGNGMIKVYSKKGEFQYVLTDADTKTRRYPVTWLRFYANKDDSKSDQNKMLAATYTAGYVKIWHWPTQQCVYTFQEQERQPLALDFNCNFQHLFVAGSDCAINCYDFQTKKLIRKLSASESRERMDGHKNRIHAIRSHPVMDTVFLTGGWDETIHYWDERAAQSQKHFAGPHLCGDALDIIADHQVILTGSWRKSSTLQIWDFTSGELIKDAFEKNATSMLYCTKFCPKEYILCAGNEKNEAIVYDYSILQMIGGITDLEHAVYCADNDPSSTKPNMIVGSGKNIFIVNDRSRIR</sequence>
<feature type="region of interest" description="Disordered" evidence="2">
    <location>
        <begin position="1"/>
        <end position="32"/>
    </location>
</feature>
<dbReference type="SUPFAM" id="SSF50978">
    <property type="entry name" value="WD40 repeat-like"/>
    <property type="match status" value="1"/>
</dbReference>
<dbReference type="OrthoDB" id="10251741at2759"/>
<dbReference type="PROSITE" id="PS50294">
    <property type="entry name" value="WD_REPEATS_REGION"/>
    <property type="match status" value="1"/>
</dbReference>
<dbReference type="Proteomes" id="UP000663829">
    <property type="component" value="Unassembled WGS sequence"/>
</dbReference>
<evidence type="ECO:0000256" key="1">
    <source>
        <dbReference type="PROSITE-ProRule" id="PRU00221"/>
    </source>
</evidence>
<dbReference type="InterPro" id="IPR001680">
    <property type="entry name" value="WD40_rpt"/>
</dbReference>
<reference evidence="3" key="1">
    <citation type="submission" date="2021-02" db="EMBL/GenBank/DDBJ databases">
        <authorList>
            <person name="Nowell W R."/>
        </authorList>
    </citation>
    <scope>NUCLEOTIDE SEQUENCE</scope>
</reference>
<feature type="compositionally biased region" description="Polar residues" evidence="2">
    <location>
        <begin position="13"/>
        <end position="22"/>
    </location>
</feature>
<evidence type="ECO:0000313" key="3">
    <source>
        <dbReference type="EMBL" id="CAF1095307.1"/>
    </source>
</evidence>
<name>A0A814NQX9_9BILA</name>
<dbReference type="AlphaFoldDB" id="A0A814NQX9"/>
<dbReference type="PANTHER" id="PTHR47822:SF2">
    <property type="entry name" value="F-BOX AND WD-40 DOMAIN PROTEIN 7"/>
    <property type="match status" value="1"/>
</dbReference>
<dbReference type="EMBL" id="CAJNOQ010005343">
    <property type="protein sequence ID" value="CAF1095307.1"/>
    <property type="molecule type" value="Genomic_DNA"/>
</dbReference>
<keyword evidence="5" id="KW-1185">Reference proteome</keyword>
<accession>A0A814NQX9</accession>
<dbReference type="SMART" id="SM00320">
    <property type="entry name" value="WD40"/>
    <property type="match status" value="5"/>
</dbReference>
<protein>
    <submittedName>
        <fullName evidence="3">Uncharacterized protein</fullName>
    </submittedName>
</protein>
<evidence type="ECO:0000313" key="4">
    <source>
        <dbReference type="EMBL" id="CAF3860667.1"/>
    </source>
</evidence>
<dbReference type="EMBL" id="CAJOBC010005343">
    <property type="protein sequence ID" value="CAF3860667.1"/>
    <property type="molecule type" value="Genomic_DNA"/>
</dbReference>
<dbReference type="PANTHER" id="PTHR47822">
    <property type="entry name" value="CARBOHYDRATE BINDING DOMAIN CONTAINING PROTEIN"/>
    <property type="match status" value="1"/>
</dbReference>
<dbReference type="InterPro" id="IPR015943">
    <property type="entry name" value="WD40/YVTN_repeat-like_dom_sf"/>
</dbReference>
<feature type="repeat" description="WD" evidence="1">
    <location>
        <begin position="197"/>
        <end position="239"/>
    </location>
</feature>
<evidence type="ECO:0000313" key="5">
    <source>
        <dbReference type="Proteomes" id="UP000663829"/>
    </source>
</evidence>
<dbReference type="InterPro" id="IPR036322">
    <property type="entry name" value="WD40_repeat_dom_sf"/>
</dbReference>
<dbReference type="Proteomes" id="UP000681722">
    <property type="component" value="Unassembled WGS sequence"/>
</dbReference>
<gene>
    <name evidence="3" type="ORF">GPM918_LOCUS18474</name>
    <name evidence="4" type="ORF">SRO942_LOCUS18471</name>
</gene>
<organism evidence="3 5">
    <name type="scientific">Didymodactylos carnosus</name>
    <dbReference type="NCBI Taxonomy" id="1234261"/>
    <lineage>
        <taxon>Eukaryota</taxon>
        <taxon>Metazoa</taxon>
        <taxon>Spiralia</taxon>
        <taxon>Gnathifera</taxon>
        <taxon>Rotifera</taxon>
        <taxon>Eurotatoria</taxon>
        <taxon>Bdelloidea</taxon>
        <taxon>Philodinida</taxon>
        <taxon>Philodinidae</taxon>
        <taxon>Didymodactylos</taxon>
    </lineage>
</organism>
<evidence type="ECO:0000256" key="2">
    <source>
        <dbReference type="SAM" id="MobiDB-lite"/>
    </source>
</evidence>
<dbReference type="Pfam" id="PF00400">
    <property type="entry name" value="WD40"/>
    <property type="match status" value="2"/>
</dbReference>
<comment type="caution">
    <text evidence="3">The sequence shown here is derived from an EMBL/GenBank/DDBJ whole genome shotgun (WGS) entry which is preliminary data.</text>
</comment>
<dbReference type="Gene3D" id="2.130.10.10">
    <property type="entry name" value="YVTN repeat-like/Quinoprotein amine dehydrogenase"/>
    <property type="match status" value="1"/>
</dbReference>
<proteinExistence type="predicted"/>
<dbReference type="PROSITE" id="PS50082">
    <property type="entry name" value="WD_REPEATS_2"/>
    <property type="match status" value="1"/>
</dbReference>
<keyword evidence="1" id="KW-0853">WD repeat</keyword>